<feature type="region of interest" description="Disordered" evidence="1">
    <location>
        <begin position="276"/>
        <end position="313"/>
    </location>
</feature>
<feature type="compositionally biased region" description="Low complexity" evidence="1">
    <location>
        <begin position="276"/>
        <end position="293"/>
    </location>
</feature>
<protein>
    <submittedName>
        <fullName evidence="4">Uncharacterized protein</fullName>
    </submittedName>
</protein>
<evidence type="ECO:0000256" key="3">
    <source>
        <dbReference type="SAM" id="SignalP"/>
    </source>
</evidence>
<sequence length="411" mass="43324">MSSRRDLKITATVWLAMLLQPGHASEYDKILSAAQEAKHNLPAPTPAPLLVRDIRNRQVTSSSSTTFTVTKVSDSTCGYLSGSPGNAITCENKAPCTWEAQYISNIICGLLESDGTKLRCFNREQALDPSACNDVCQSNTYNLLCTETASPYCRTYAYPSGVRDYRCAATPVSGVQSVLHTYNGEEDRTLTTSILGGEILNAQTSRAPGATPTASSTSSLVNRTTILTVVPTQTAPPSEGSSSTPVGPIVGGVIGGVAVIALFVLGIFFLIRRKNSGASPQSAPSGPAAPYGPAGNGGYPPMQQSLPVSPATTYDPMFKGGSMSVVTSPGSVGTPEDYARMSQAYSTNLAAPPNYQMYQQGPPGVPMAVPHQTVSPDLPSVYENPSAHHVQGVHEIGTTEDQHRGRLHEVS</sequence>
<feature type="signal peptide" evidence="3">
    <location>
        <begin position="1"/>
        <end position="24"/>
    </location>
</feature>
<reference evidence="4" key="1">
    <citation type="submission" date="2023-06" db="EMBL/GenBank/DDBJ databases">
        <title>Genome-scale phylogeny and comparative genomics of the fungal order Sordariales.</title>
        <authorList>
            <consortium name="Lawrence Berkeley National Laboratory"/>
            <person name="Hensen N."/>
            <person name="Bonometti L."/>
            <person name="Westerberg I."/>
            <person name="Brannstrom I.O."/>
            <person name="Guillou S."/>
            <person name="Cros-Aarteil S."/>
            <person name="Calhoun S."/>
            <person name="Haridas S."/>
            <person name="Kuo A."/>
            <person name="Mondo S."/>
            <person name="Pangilinan J."/>
            <person name="Riley R."/>
            <person name="Labutti K."/>
            <person name="Andreopoulos B."/>
            <person name="Lipzen A."/>
            <person name="Chen C."/>
            <person name="Yanf M."/>
            <person name="Daum C."/>
            <person name="Ng V."/>
            <person name="Clum A."/>
            <person name="Steindorff A."/>
            <person name="Ohm R."/>
            <person name="Martin F."/>
            <person name="Silar P."/>
            <person name="Natvig D."/>
            <person name="Lalanne C."/>
            <person name="Gautier V."/>
            <person name="Ament-Velasquez S.L."/>
            <person name="Kruys A."/>
            <person name="Hutchinson M.I."/>
            <person name="Powell A.J."/>
            <person name="Barry K."/>
            <person name="Miller A.N."/>
            <person name="Grigoriev I.V."/>
            <person name="Debuchy R."/>
            <person name="Gladieux P."/>
            <person name="Thoren M.H."/>
            <person name="Johannesson H."/>
        </authorList>
    </citation>
    <scope>NUCLEOTIDE SEQUENCE</scope>
    <source>
        <strain evidence="4">PSN4</strain>
    </source>
</reference>
<dbReference type="AlphaFoldDB" id="A0AAJ0BIU2"/>
<comment type="caution">
    <text evidence="4">The sequence shown here is derived from an EMBL/GenBank/DDBJ whole genome shotgun (WGS) entry which is preliminary data.</text>
</comment>
<feature type="chain" id="PRO_5042534045" evidence="3">
    <location>
        <begin position="25"/>
        <end position="411"/>
    </location>
</feature>
<feature type="transmembrane region" description="Helical" evidence="2">
    <location>
        <begin position="249"/>
        <end position="271"/>
    </location>
</feature>
<name>A0AAJ0BIU2_9PEZI</name>
<evidence type="ECO:0000313" key="5">
    <source>
        <dbReference type="Proteomes" id="UP001239445"/>
    </source>
</evidence>
<evidence type="ECO:0000256" key="2">
    <source>
        <dbReference type="SAM" id="Phobius"/>
    </source>
</evidence>
<keyword evidence="2" id="KW-1133">Transmembrane helix</keyword>
<gene>
    <name evidence="4" type="ORF">QBC47DRAFT_98010</name>
</gene>
<organism evidence="4 5">
    <name type="scientific">Echria macrotheca</name>
    <dbReference type="NCBI Taxonomy" id="438768"/>
    <lineage>
        <taxon>Eukaryota</taxon>
        <taxon>Fungi</taxon>
        <taxon>Dikarya</taxon>
        <taxon>Ascomycota</taxon>
        <taxon>Pezizomycotina</taxon>
        <taxon>Sordariomycetes</taxon>
        <taxon>Sordariomycetidae</taxon>
        <taxon>Sordariales</taxon>
        <taxon>Schizotheciaceae</taxon>
        <taxon>Echria</taxon>
    </lineage>
</organism>
<keyword evidence="3" id="KW-0732">Signal</keyword>
<keyword evidence="2" id="KW-0472">Membrane</keyword>
<feature type="compositionally biased region" description="Polar residues" evidence="1">
    <location>
        <begin position="302"/>
        <end position="312"/>
    </location>
</feature>
<evidence type="ECO:0000313" key="4">
    <source>
        <dbReference type="EMBL" id="KAK1759065.1"/>
    </source>
</evidence>
<dbReference type="Proteomes" id="UP001239445">
    <property type="component" value="Unassembled WGS sequence"/>
</dbReference>
<dbReference type="EMBL" id="MU839828">
    <property type="protein sequence ID" value="KAK1759065.1"/>
    <property type="molecule type" value="Genomic_DNA"/>
</dbReference>
<accession>A0AAJ0BIU2</accession>
<evidence type="ECO:0000256" key="1">
    <source>
        <dbReference type="SAM" id="MobiDB-lite"/>
    </source>
</evidence>
<keyword evidence="5" id="KW-1185">Reference proteome</keyword>
<proteinExistence type="predicted"/>
<keyword evidence="2" id="KW-0812">Transmembrane</keyword>